<dbReference type="PROSITE" id="PS50157">
    <property type="entry name" value="ZINC_FINGER_C2H2_2"/>
    <property type="match status" value="8"/>
</dbReference>
<evidence type="ECO:0000256" key="12">
    <source>
        <dbReference type="PROSITE-ProRule" id="PRU00042"/>
    </source>
</evidence>
<dbReference type="GO" id="GO:0003677">
    <property type="term" value="F:DNA binding"/>
    <property type="evidence" value="ECO:0007669"/>
    <property type="project" value="UniProtKB-KW"/>
</dbReference>
<evidence type="ECO:0000313" key="15">
    <source>
        <dbReference type="EMBL" id="KAK2581637.1"/>
    </source>
</evidence>
<name>A0AAD9RL02_9HYME</name>
<feature type="domain" description="C2H2-type" evidence="14">
    <location>
        <begin position="81"/>
        <end position="108"/>
    </location>
</feature>
<feature type="compositionally biased region" description="Pro residues" evidence="13">
    <location>
        <begin position="505"/>
        <end position="520"/>
    </location>
</feature>
<dbReference type="PANTHER" id="PTHR24394:SF29">
    <property type="entry name" value="MYONEURIN"/>
    <property type="match status" value="1"/>
</dbReference>
<keyword evidence="10" id="KW-0804">Transcription</keyword>
<dbReference type="InterPro" id="IPR013087">
    <property type="entry name" value="Znf_C2H2_type"/>
</dbReference>
<organism evidence="15 16">
    <name type="scientific">Odynerus spinipes</name>
    <dbReference type="NCBI Taxonomy" id="1348599"/>
    <lineage>
        <taxon>Eukaryota</taxon>
        <taxon>Metazoa</taxon>
        <taxon>Ecdysozoa</taxon>
        <taxon>Arthropoda</taxon>
        <taxon>Hexapoda</taxon>
        <taxon>Insecta</taxon>
        <taxon>Pterygota</taxon>
        <taxon>Neoptera</taxon>
        <taxon>Endopterygota</taxon>
        <taxon>Hymenoptera</taxon>
        <taxon>Apocrita</taxon>
        <taxon>Aculeata</taxon>
        <taxon>Vespoidea</taxon>
        <taxon>Vespidae</taxon>
        <taxon>Eumeninae</taxon>
        <taxon>Odynerus</taxon>
    </lineage>
</organism>
<dbReference type="Proteomes" id="UP001258017">
    <property type="component" value="Unassembled WGS sequence"/>
</dbReference>
<dbReference type="GO" id="GO:0005634">
    <property type="term" value="C:nucleus"/>
    <property type="evidence" value="ECO:0007669"/>
    <property type="project" value="UniProtKB-SubCell"/>
</dbReference>
<feature type="region of interest" description="Disordered" evidence="13">
    <location>
        <begin position="358"/>
        <end position="380"/>
    </location>
</feature>
<dbReference type="Gene3D" id="3.30.160.60">
    <property type="entry name" value="Classic Zinc Finger"/>
    <property type="match status" value="8"/>
</dbReference>
<protein>
    <recommendedName>
        <fullName evidence="14">C2H2-type domain-containing protein</fullName>
    </recommendedName>
</protein>
<dbReference type="FunFam" id="3.30.160.60:FF:000618">
    <property type="entry name" value="zinc finger protein 341 isoform X1"/>
    <property type="match status" value="1"/>
</dbReference>
<dbReference type="EMBL" id="JAIFRP010000038">
    <property type="protein sequence ID" value="KAK2581637.1"/>
    <property type="molecule type" value="Genomic_DNA"/>
</dbReference>
<gene>
    <name evidence="15" type="ORF">KPH14_002137</name>
</gene>
<evidence type="ECO:0000256" key="4">
    <source>
        <dbReference type="ARBA" id="ARBA00022723"/>
    </source>
</evidence>
<dbReference type="Pfam" id="PF00096">
    <property type="entry name" value="zf-C2H2"/>
    <property type="match status" value="8"/>
</dbReference>
<keyword evidence="7" id="KW-0862">Zinc</keyword>
<dbReference type="SUPFAM" id="SSF57667">
    <property type="entry name" value="beta-beta-alpha zinc fingers"/>
    <property type="match status" value="5"/>
</dbReference>
<dbReference type="InterPro" id="IPR036236">
    <property type="entry name" value="Znf_C2H2_sf"/>
</dbReference>
<evidence type="ECO:0000256" key="6">
    <source>
        <dbReference type="ARBA" id="ARBA00022771"/>
    </source>
</evidence>
<keyword evidence="5" id="KW-0677">Repeat</keyword>
<reference evidence="15" key="2">
    <citation type="journal article" date="2023" name="Commun. Biol.">
        <title>Intrasexual cuticular hydrocarbon dimorphism in a wasp sheds light on hydrocarbon biosynthesis genes in Hymenoptera.</title>
        <authorList>
            <person name="Moris V.C."/>
            <person name="Podsiadlowski L."/>
            <person name="Martin S."/>
            <person name="Oeyen J.P."/>
            <person name="Donath A."/>
            <person name="Petersen M."/>
            <person name="Wilbrandt J."/>
            <person name="Misof B."/>
            <person name="Liedtke D."/>
            <person name="Thamm M."/>
            <person name="Scheiner R."/>
            <person name="Schmitt T."/>
            <person name="Niehuis O."/>
        </authorList>
    </citation>
    <scope>NUCLEOTIDE SEQUENCE</scope>
    <source>
        <strain evidence="15">GBR_01_08_01A</strain>
    </source>
</reference>
<evidence type="ECO:0000313" key="16">
    <source>
        <dbReference type="Proteomes" id="UP001258017"/>
    </source>
</evidence>
<accession>A0AAD9RL02</accession>
<keyword evidence="16" id="KW-1185">Reference proteome</keyword>
<comment type="function">
    <text evidence="1">May be involved in transcriptional regulation.</text>
</comment>
<feature type="domain" description="C2H2-type" evidence="14">
    <location>
        <begin position="111"/>
        <end position="138"/>
    </location>
</feature>
<evidence type="ECO:0000256" key="9">
    <source>
        <dbReference type="ARBA" id="ARBA00023125"/>
    </source>
</evidence>
<dbReference type="AlphaFoldDB" id="A0AAD9RL02"/>
<keyword evidence="8" id="KW-0805">Transcription regulation</keyword>
<evidence type="ECO:0000256" key="1">
    <source>
        <dbReference type="ARBA" id="ARBA00003767"/>
    </source>
</evidence>
<dbReference type="FunFam" id="3.30.160.60:FF:000634">
    <property type="entry name" value="Zinc finger X-chromosomal protein"/>
    <property type="match status" value="1"/>
</dbReference>
<evidence type="ECO:0000256" key="13">
    <source>
        <dbReference type="SAM" id="MobiDB-lite"/>
    </source>
</evidence>
<feature type="domain" description="C2H2-type" evidence="14">
    <location>
        <begin position="279"/>
        <end position="306"/>
    </location>
</feature>
<feature type="domain" description="C2H2-type" evidence="14">
    <location>
        <begin position="167"/>
        <end position="194"/>
    </location>
</feature>
<feature type="domain" description="C2H2-type" evidence="14">
    <location>
        <begin position="195"/>
        <end position="222"/>
    </location>
</feature>
<keyword evidence="11" id="KW-0539">Nucleus</keyword>
<feature type="compositionally biased region" description="Low complexity" evidence="13">
    <location>
        <begin position="303"/>
        <end position="329"/>
    </location>
</feature>
<evidence type="ECO:0000256" key="5">
    <source>
        <dbReference type="ARBA" id="ARBA00022737"/>
    </source>
</evidence>
<feature type="domain" description="C2H2-type" evidence="14">
    <location>
        <begin position="223"/>
        <end position="250"/>
    </location>
</feature>
<reference evidence="15" key="1">
    <citation type="submission" date="2021-08" db="EMBL/GenBank/DDBJ databases">
        <authorList>
            <person name="Misof B."/>
            <person name="Oliver O."/>
            <person name="Podsiadlowski L."/>
            <person name="Donath A."/>
            <person name="Peters R."/>
            <person name="Mayer C."/>
            <person name="Rust J."/>
            <person name="Gunkel S."/>
            <person name="Lesny P."/>
            <person name="Martin S."/>
            <person name="Oeyen J.P."/>
            <person name="Petersen M."/>
            <person name="Panagiotis P."/>
            <person name="Wilbrandt J."/>
            <person name="Tanja T."/>
        </authorList>
    </citation>
    <scope>NUCLEOTIDE SEQUENCE</scope>
    <source>
        <strain evidence="15">GBR_01_08_01A</strain>
        <tissue evidence="15">Thorax + abdomen</tissue>
    </source>
</reference>
<dbReference type="PANTHER" id="PTHR24394">
    <property type="entry name" value="ZINC FINGER PROTEIN"/>
    <property type="match status" value="1"/>
</dbReference>
<dbReference type="GO" id="GO:0048598">
    <property type="term" value="P:embryonic morphogenesis"/>
    <property type="evidence" value="ECO:0007669"/>
    <property type="project" value="UniProtKB-ARBA"/>
</dbReference>
<dbReference type="FunFam" id="3.30.160.60:FF:000624">
    <property type="entry name" value="zinc finger protein 697"/>
    <property type="match status" value="1"/>
</dbReference>
<evidence type="ECO:0000256" key="10">
    <source>
        <dbReference type="ARBA" id="ARBA00023163"/>
    </source>
</evidence>
<dbReference type="SMART" id="SM00355">
    <property type="entry name" value="ZnF_C2H2"/>
    <property type="match status" value="8"/>
</dbReference>
<evidence type="ECO:0000256" key="2">
    <source>
        <dbReference type="ARBA" id="ARBA00004123"/>
    </source>
</evidence>
<comment type="similarity">
    <text evidence="3">Belongs to the krueppel C2H2-type zinc-finger protein family.</text>
</comment>
<dbReference type="FunFam" id="3.30.160.60:FF:000478">
    <property type="entry name" value="Zinc finger protein 133"/>
    <property type="match status" value="1"/>
</dbReference>
<keyword evidence="4" id="KW-0479">Metal-binding</keyword>
<keyword evidence="6 12" id="KW-0863">Zinc-finger</keyword>
<comment type="subcellular location">
    <subcellularLocation>
        <location evidence="2">Nucleus</location>
    </subcellularLocation>
</comment>
<feature type="region of interest" description="Disordered" evidence="13">
    <location>
        <begin position="500"/>
        <end position="522"/>
    </location>
</feature>
<dbReference type="GO" id="GO:0000981">
    <property type="term" value="F:DNA-binding transcription factor activity, RNA polymerase II-specific"/>
    <property type="evidence" value="ECO:0007669"/>
    <property type="project" value="TreeGrafter"/>
</dbReference>
<evidence type="ECO:0000256" key="11">
    <source>
        <dbReference type="ARBA" id="ARBA00023242"/>
    </source>
</evidence>
<comment type="caution">
    <text evidence="15">The sequence shown here is derived from an EMBL/GenBank/DDBJ whole genome shotgun (WGS) entry which is preliminary data.</text>
</comment>
<proteinExistence type="inferred from homology"/>
<dbReference type="GO" id="GO:0008270">
    <property type="term" value="F:zinc ion binding"/>
    <property type="evidence" value="ECO:0007669"/>
    <property type="project" value="UniProtKB-KW"/>
</dbReference>
<feature type="domain" description="C2H2-type" evidence="14">
    <location>
        <begin position="251"/>
        <end position="278"/>
    </location>
</feature>
<evidence type="ECO:0000256" key="3">
    <source>
        <dbReference type="ARBA" id="ARBA00006991"/>
    </source>
</evidence>
<evidence type="ECO:0000256" key="7">
    <source>
        <dbReference type="ARBA" id="ARBA00022833"/>
    </source>
</evidence>
<dbReference type="FunFam" id="3.30.160.60:FF:000100">
    <property type="entry name" value="Zinc finger 45-like"/>
    <property type="match status" value="1"/>
</dbReference>
<evidence type="ECO:0000256" key="8">
    <source>
        <dbReference type="ARBA" id="ARBA00023015"/>
    </source>
</evidence>
<dbReference type="PROSITE" id="PS00028">
    <property type="entry name" value="ZINC_FINGER_C2H2_1"/>
    <property type="match status" value="8"/>
</dbReference>
<keyword evidence="9" id="KW-0238">DNA-binding</keyword>
<dbReference type="FunFam" id="3.30.160.60:FF:000275">
    <property type="entry name" value="zinc finger protein 90 homolog"/>
    <property type="match status" value="1"/>
</dbReference>
<evidence type="ECO:0000259" key="14">
    <source>
        <dbReference type="PROSITE" id="PS50157"/>
    </source>
</evidence>
<feature type="region of interest" description="Disordered" evidence="13">
    <location>
        <begin position="299"/>
        <end position="333"/>
    </location>
</feature>
<sequence>MVSYYQTESIPNPMSVSVTSVLPNLETMNPVKNLVCSPDLPVFGSATCATAAAAVAAAAAAAAAAAVTVDTLTNATEEKAYQCLLCQKSFDQKSLYQSHLRSHGKEGEDPYRCNICEKTFAVPARLTRHYRTHTGEKPYQCEYCSKSFSVKENLSVHRRIHTKERPYKCDVCERAFEHSGKLHRHMRIHTGERPHKCTVCSKTFIQSGQLVIHMRTHTGEKPYVCKSCGKGFTCSKQLKVHTRTHTGEKPYTCDICGKSFGYNHVLKLHQVAHYGEKVYKCTLCHETFGSKKTMELHIKTHSDSSSTSSSSSTTSSSSSSSSTSSGVSSARDSPIESIMEISQNNSLVPTAPSPIPICTSLTSKELPRKNPENIGSPNVDSYTNQRDFSYYVFPREQYPQSVSTLSGPMSLLNAGVEERSVHQAGNVEQQSHVFLYSDMSSSPYPISEFAFPSRGGVDSMVGECPSLLNLPGNDARRRVEAALEAVEEERQREYGMNVKKEEPILTPPSSNPVSPAPSPDPLDLAIPVRETLILPPRKRCKMILESMESERSASLIGSQRQSSVIHFARAS</sequence>
<feature type="domain" description="C2H2-type" evidence="14">
    <location>
        <begin position="139"/>
        <end position="166"/>
    </location>
</feature>
<dbReference type="FunFam" id="3.30.160.60:FF:001480">
    <property type="entry name" value="Si:cabz01071911.3"/>
    <property type="match status" value="1"/>
</dbReference>